<keyword evidence="2" id="KW-0067">ATP-binding</keyword>
<dbReference type="GO" id="GO:0005524">
    <property type="term" value="F:ATP binding"/>
    <property type="evidence" value="ECO:0007669"/>
    <property type="project" value="UniProtKB-KW"/>
</dbReference>
<dbReference type="PANTHER" id="PTHR12280:SF20">
    <property type="entry name" value="4'-PHOSPHOPANTETHEINE PHOSPHATASE"/>
    <property type="match status" value="1"/>
</dbReference>
<dbReference type="GO" id="GO:0015937">
    <property type="term" value="P:coenzyme A biosynthetic process"/>
    <property type="evidence" value="ECO:0007669"/>
    <property type="project" value="UniProtKB-KW"/>
</dbReference>
<keyword evidence="1" id="KW-0547">Nucleotide-binding</keyword>
<protein>
    <submittedName>
        <fullName evidence="4">Type II pantothenate kinase</fullName>
        <ecNumber evidence="4">2.7.1.33</ecNumber>
    </submittedName>
</protein>
<keyword evidence="4" id="KW-0808">Transferase</keyword>
<gene>
    <name evidence="4" type="primary">coaW</name>
    <name evidence="4" type="ORF">NW209_09465</name>
</gene>
<dbReference type="InterPro" id="IPR004567">
    <property type="entry name" value="Type_II_PanK"/>
</dbReference>
<dbReference type="GO" id="GO:0005829">
    <property type="term" value="C:cytosol"/>
    <property type="evidence" value="ECO:0007669"/>
    <property type="project" value="TreeGrafter"/>
</dbReference>
<dbReference type="EC" id="2.7.1.33" evidence="4"/>
<proteinExistence type="predicted"/>
<dbReference type="NCBIfam" id="NF009842">
    <property type="entry name" value="PRK13317.1"/>
    <property type="match status" value="1"/>
</dbReference>
<dbReference type="CDD" id="cd24085">
    <property type="entry name" value="ASKHA_NBD_PanK-II_bac"/>
    <property type="match status" value="1"/>
</dbReference>
<evidence type="ECO:0000256" key="1">
    <source>
        <dbReference type="ARBA" id="ARBA00022741"/>
    </source>
</evidence>
<comment type="caution">
    <text evidence="4">The sequence shown here is derived from an EMBL/GenBank/DDBJ whole genome shotgun (WGS) entry which is preliminary data.</text>
</comment>
<keyword evidence="3" id="KW-0173">Coenzyme A biosynthesis</keyword>
<accession>A0AAW5N888</accession>
<dbReference type="GO" id="GO:0004594">
    <property type="term" value="F:pantothenate kinase activity"/>
    <property type="evidence" value="ECO:0007669"/>
    <property type="project" value="UniProtKB-EC"/>
</dbReference>
<name>A0AAW5N888_9BACT</name>
<dbReference type="SUPFAM" id="SSF53067">
    <property type="entry name" value="Actin-like ATPase domain"/>
    <property type="match status" value="1"/>
</dbReference>
<dbReference type="InterPro" id="IPR043129">
    <property type="entry name" value="ATPase_NBD"/>
</dbReference>
<sequence length="280" mass="29749">MAVILGIDVGGSTTKIVGIENGKLKSPLFITATDPVTSLFGAFGKYLYDNQFNLEDIEQIILTGVGSAYINTPLYGRPTAKTDEFIANALGAKYQSGLDRLIAVSMGTGTSFIQVEGDAIKHLGGTGIGGGTLQGLSRLMLKSHDIHQVVELAKDGDIANINLQIKDICNQPLPNLPLEATASNFGKAESNAPEKDIATGIVYLVLQAIGSAAHLAGLNSGIKDYALIGNLSTLPQCREIFNGMEALYGIRFYIPPYSEYRTALGAALSYINRQKGLIPL</sequence>
<dbReference type="Pfam" id="PF03630">
    <property type="entry name" value="Fumble"/>
    <property type="match status" value="1"/>
</dbReference>
<keyword evidence="4" id="KW-0418">Kinase</keyword>
<dbReference type="Proteomes" id="UP001204579">
    <property type="component" value="Unassembled WGS sequence"/>
</dbReference>
<organism evidence="4 5">
    <name type="scientific">Phocaeicola barnesiae</name>
    <dbReference type="NCBI Taxonomy" id="376804"/>
    <lineage>
        <taxon>Bacteria</taxon>
        <taxon>Pseudomonadati</taxon>
        <taxon>Bacteroidota</taxon>
        <taxon>Bacteroidia</taxon>
        <taxon>Bacteroidales</taxon>
        <taxon>Bacteroidaceae</taxon>
        <taxon>Phocaeicola</taxon>
    </lineage>
</organism>
<dbReference type="Gene3D" id="3.30.420.40">
    <property type="match status" value="1"/>
</dbReference>
<keyword evidence="5" id="KW-1185">Reference proteome</keyword>
<dbReference type="RefSeq" id="WP_258335862.1">
    <property type="nucleotide sequence ID" value="NZ_JANRHJ010000010.1"/>
</dbReference>
<evidence type="ECO:0000313" key="5">
    <source>
        <dbReference type="Proteomes" id="UP001204579"/>
    </source>
</evidence>
<reference evidence="4 5" key="1">
    <citation type="submission" date="2022-08" db="EMBL/GenBank/DDBJ databases">
        <authorList>
            <person name="Zeman M."/>
            <person name="Kubasova T."/>
        </authorList>
    </citation>
    <scope>NUCLEOTIDE SEQUENCE [LARGE SCALE GENOMIC DNA]</scope>
    <source>
        <strain evidence="4 5">ET62</strain>
    </source>
</reference>
<dbReference type="PANTHER" id="PTHR12280">
    <property type="entry name" value="PANTOTHENATE KINASE"/>
    <property type="match status" value="1"/>
</dbReference>
<evidence type="ECO:0000313" key="4">
    <source>
        <dbReference type="EMBL" id="MCR8874238.1"/>
    </source>
</evidence>
<evidence type="ECO:0000256" key="2">
    <source>
        <dbReference type="ARBA" id="ARBA00022840"/>
    </source>
</evidence>
<evidence type="ECO:0000256" key="3">
    <source>
        <dbReference type="ARBA" id="ARBA00022993"/>
    </source>
</evidence>
<dbReference type="EMBL" id="JANRHJ010000010">
    <property type="protein sequence ID" value="MCR8874238.1"/>
    <property type="molecule type" value="Genomic_DNA"/>
</dbReference>
<dbReference type="AlphaFoldDB" id="A0AAW5N888"/>